<proteinExistence type="predicted"/>
<evidence type="ECO:0000313" key="2">
    <source>
        <dbReference type="EMBL" id="WIA19286.1"/>
    </source>
</evidence>
<organism evidence="2 3">
    <name type="scientific">Tetradesmus obliquus</name>
    <name type="common">Green alga</name>
    <name type="synonym">Acutodesmus obliquus</name>
    <dbReference type="NCBI Taxonomy" id="3088"/>
    <lineage>
        <taxon>Eukaryota</taxon>
        <taxon>Viridiplantae</taxon>
        <taxon>Chlorophyta</taxon>
        <taxon>core chlorophytes</taxon>
        <taxon>Chlorophyceae</taxon>
        <taxon>CS clade</taxon>
        <taxon>Sphaeropleales</taxon>
        <taxon>Scenedesmaceae</taxon>
        <taxon>Tetradesmus</taxon>
    </lineage>
</organism>
<name>A0ABY8UCT6_TETOB</name>
<reference evidence="2 3" key="1">
    <citation type="submission" date="2023-05" db="EMBL/GenBank/DDBJ databases">
        <title>A 100% complete, gapless, phased diploid assembly of the Scenedesmus obliquus UTEX 3031 genome.</title>
        <authorList>
            <person name="Biondi T.C."/>
            <person name="Hanschen E.R."/>
            <person name="Kwon T."/>
            <person name="Eng W."/>
            <person name="Kruse C.P.S."/>
            <person name="Koehler S.I."/>
            <person name="Kunde Y."/>
            <person name="Gleasner C.D."/>
            <person name="You Mak K.T."/>
            <person name="Polle J."/>
            <person name="Hovde B.T."/>
            <person name="Starkenburg S.R."/>
        </authorList>
    </citation>
    <scope>NUCLEOTIDE SEQUENCE [LARGE SCALE GENOMIC DNA]</scope>
    <source>
        <strain evidence="2 3">DOE0152z</strain>
    </source>
</reference>
<sequence>MIASSTAARPTSREIFINIESVYAAFTFGHSDIFVLLVGQQQQQQYPAAPIPEPCRWASNSSSSTQRPNSHSPQPVKF</sequence>
<accession>A0ABY8UCT6</accession>
<evidence type="ECO:0000313" key="3">
    <source>
        <dbReference type="Proteomes" id="UP001244341"/>
    </source>
</evidence>
<feature type="compositionally biased region" description="Low complexity" evidence="1">
    <location>
        <begin position="59"/>
        <end position="78"/>
    </location>
</feature>
<keyword evidence="3" id="KW-1185">Reference proteome</keyword>
<feature type="region of interest" description="Disordered" evidence="1">
    <location>
        <begin position="48"/>
        <end position="78"/>
    </location>
</feature>
<protein>
    <submittedName>
        <fullName evidence="2">Uncharacterized protein</fullName>
    </submittedName>
</protein>
<gene>
    <name evidence="2" type="ORF">OEZ85_003921</name>
</gene>
<dbReference type="Proteomes" id="UP001244341">
    <property type="component" value="Chromosome 10b"/>
</dbReference>
<dbReference type="EMBL" id="CP126217">
    <property type="protein sequence ID" value="WIA19286.1"/>
    <property type="molecule type" value="Genomic_DNA"/>
</dbReference>
<evidence type="ECO:0000256" key="1">
    <source>
        <dbReference type="SAM" id="MobiDB-lite"/>
    </source>
</evidence>